<keyword evidence="3" id="KW-1185">Reference proteome</keyword>
<organism evidence="2 3">
    <name type="scientific">Macrosiphum euphorbiae</name>
    <name type="common">potato aphid</name>
    <dbReference type="NCBI Taxonomy" id="13131"/>
    <lineage>
        <taxon>Eukaryota</taxon>
        <taxon>Metazoa</taxon>
        <taxon>Ecdysozoa</taxon>
        <taxon>Arthropoda</taxon>
        <taxon>Hexapoda</taxon>
        <taxon>Insecta</taxon>
        <taxon>Pterygota</taxon>
        <taxon>Neoptera</taxon>
        <taxon>Paraneoptera</taxon>
        <taxon>Hemiptera</taxon>
        <taxon>Sternorrhyncha</taxon>
        <taxon>Aphidomorpha</taxon>
        <taxon>Aphidoidea</taxon>
        <taxon>Aphididae</taxon>
        <taxon>Macrosiphini</taxon>
        <taxon>Macrosiphum</taxon>
    </lineage>
</organism>
<sequence length="164" mass="18755">MNTSNELPSTNHPTTSAEPNVDFKKISSPIKKNEKGRFVGKRQKLMIVNLYKPKKQQQPGMKYKELMASISADSGIGMRKVIQTISEYKNTGECKSPNKTKIRPTIIDKIDDFNKNAIRQKIHGFWFRNEIPSIKKIVQAINDDPDLPNLPSTSLRRVLKELNF</sequence>
<feature type="region of interest" description="Disordered" evidence="1">
    <location>
        <begin position="1"/>
        <end position="29"/>
    </location>
</feature>
<gene>
    <name evidence="2" type="ORF">MEUPH1_LOCUS11441</name>
</gene>
<evidence type="ECO:0000313" key="3">
    <source>
        <dbReference type="Proteomes" id="UP001160148"/>
    </source>
</evidence>
<comment type="caution">
    <text evidence="2">The sequence shown here is derived from an EMBL/GenBank/DDBJ whole genome shotgun (WGS) entry which is preliminary data.</text>
</comment>
<evidence type="ECO:0000313" key="2">
    <source>
        <dbReference type="EMBL" id="CAI6355607.1"/>
    </source>
</evidence>
<dbReference type="AlphaFoldDB" id="A0AAV0WIW5"/>
<feature type="compositionally biased region" description="Polar residues" evidence="1">
    <location>
        <begin position="1"/>
        <end position="18"/>
    </location>
</feature>
<accession>A0AAV0WIW5</accession>
<protein>
    <submittedName>
        <fullName evidence="2">Uncharacterized protein</fullName>
    </submittedName>
</protein>
<reference evidence="2 3" key="1">
    <citation type="submission" date="2023-01" db="EMBL/GenBank/DDBJ databases">
        <authorList>
            <person name="Whitehead M."/>
        </authorList>
    </citation>
    <scope>NUCLEOTIDE SEQUENCE [LARGE SCALE GENOMIC DNA]</scope>
</reference>
<evidence type="ECO:0000256" key="1">
    <source>
        <dbReference type="SAM" id="MobiDB-lite"/>
    </source>
</evidence>
<dbReference type="Proteomes" id="UP001160148">
    <property type="component" value="Unassembled WGS sequence"/>
</dbReference>
<dbReference type="EMBL" id="CARXXK010000002">
    <property type="protein sequence ID" value="CAI6355607.1"/>
    <property type="molecule type" value="Genomic_DNA"/>
</dbReference>
<proteinExistence type="predicted"/>
<name>A0AAV0WIW5_9HEMI</name>